<feature type="domain" description="YEATS-Like-Associating Three TM" evidence="3">
    <location>
        <begin position="13"/>
        <end position="120"/>
    </location>
</feature>
<sequence>MAPNSFTFNWHPFLVFSIIVSTGFFGGIINYYYSFEGDNTVKNKERFIRCVLLSIGSSLLVPNFLQMISSPIIEKSLENSNLYLILIGFCLVFGIFSRRFITGIGDKILASVKKAEEKAEIAEEKAKKGVELAEEAKTENDSTKQQVKDLNVALSVSESNTELLQEPQEDAYEELINKANDFVRETTIGNYAIRLELKASLGREMGLIIINNNLDREFILSQSSSEGIYLAICYSVKLRPRIGDFTILDKISNKISQKFTKYQFCDSIDKLIFRKAMSSSEYVKARKIIEGFKISADQALLQKIEETTQLLNRRVHGVE</sequence>
<evidence type="ECO:0000259" key="3">
    <source>
        <dbReference type="Pfam" id="PF20303"/>
    </source>
</evidence>
<comment type="caution">
    <text evidence="4">The sequence shown here is derived from an EMBL/GenBank/DDBJ whole genome shotgun (WGS) entry which is preliminary data.</text>
</comment>
<protein>
    <recommendedName>
        <fullName evidence="3">YEATS-Like-Associating Three TM domain-containing protein</fullName>
    </recommendedName>
</protein>
<keyword evidence="2" id="KW-1133">Transmembrane helix</keyword>
<keyword evidence="2" id="KW-0812">Transmembrane</keyword>
<feature type="transmembrane region" description="Helical" evidence="2">
    <location>
        <begin position="47"/>
        <end position="68"/>
    </location>
</feature>
<dbReference type="Pfam" id="PF20303">
    <property type="entry name" value="YLATT"/>
    <property type="match status" value="1"/>
</dbReference>
<keyword evidence="1" id="KW-0175">Coiled coil</keyword>
<organism evidence="4 5">
    <name type="scientific">Hymenobacter cavernae</name>
    <dbReference type="NCBI Taxonomy" id="2044852"/>
    <lineage>
        <taxon>Bacteria</taxon>
        <taxon>Pseudomonadati</taxon>
        <taxon>Bacteroidota</taxon>
        <taxon>Cytophagia</taxon>
        <taxon>Cytophagales</taxon>
        <taxon>Hymenobacteraceae</taxon>
        <taxon>Hymenobacter</taxon>
    </lineage>
</organism>
<dbReference type="InterPro" id="IPR046890">
    <property type="entry name" value="YLATT"/>
</dbReference>
<feature type="coiled-coil region" evidence="1">
    <location>
        <begin position="105"/>
        <end position="153"/>
    </location>
</feature>
<proteinExistence type="predicted"/>
<evidence type="ECO:0000313" key="4">
    <source>
        <dbReference type="EMBL" id="GGF17159.1"/>
    </source>
</evidence>
<feature type="transmembrane region" description="Helical" evidence="2">
    <location>
        <begin position="12"/>
        <end position="35"/>
    </location>
</feature>
<evidence type="ECO:0000256" key="1">
    <source>
        <dbReference type="SAM" id="Coils"/>
    </source>
</evidence>
<reference evidence="5" key="1">
    <citation type="journal article" date="2019" name="Int. J. Syst. Evol. Microbiol.">
        <title>The Global Catalogue of Microorganisms (GCM) 10K type strain sequencing project: providing services to taxonomists for standard genome sequencing and annotation.</title>
        <authorList>
            <consortium name="The Broad Institute Genomics Platform"/>
            <consortium name="The Broad Institute Genome Sequencing Center for Infectious Disease"/>
            <person name="Wu L."/>
            <person name="Ma J."/>
        </authorList>
    </citation>
    <scope>NUCLEOTIDE SEQUENCE [LARGE SCALE GENOMIC DNA]</scope>
    <source>
        <strain evidence="5">CGMCC 1.15197</strain>
    </source>
</reference>
<dbReference type="Proteomes" id="UP000632273">
    <property type="component" value="Unassembled WGS sequence"/>
</dbReference>
<evidence type="ECO:0000313" key="5">
    <source>
        <dbReference type="Proteomes" id="UP000632273"/>
    </source>
</evidence>
<keyword evidence="2" id="KW-0472">Membrane</keyword>
<feature type="transmembrane region" description="Helical" evidence="2">
    <location>
        <begin position="80"/>
        <end position="97"/>
    </location>
</feature>
<accession>A0ABQ1UG05</accession>
<evidence type="ECO:0000256" key="2">
    <source>
        <dbReference type="SAM" id="Phobius"/>
    </source>
</evidence>
<gene>
    <name evidence="4" type="ORF">GCM10011383_30750</name>
</gene>
<dbReference type="EMBL" id="BMHT01000005">
    <property type="protein sequence ID" value="GGF17159.1"/>
    <property type="molecule type" value="Genomic_DNA"/>
</dbReference>
<dbReference type="RefSeq" id="WP_188814909.1">
    <property type="nucleotide sequence ID" value="NZ_BMHT01000005.1"/>
</dbReference>
<keyword evidence="5" id="KW-1185">Reference proteome</keyword>
<name>A0ABQ1UG05_9BACT</name>